<dbReference type="PROSITE" id="PS51318">
    <property type="entry name" value="TAT"/>
    <property type="match status" value="1"/>
</dbReference>
<dbReference type="InterPro" id="IPR003787">
    <property type="entry name" value="Sulphur_relay_DsrE/F-like"/>
</dbReference>
<comment type="caution">
    <text evidence="2">The sequence shown here is derived from an EMBL/GenBank/DDBJ whole genome shotgun (WGS) entry which is preliminary data.</text>
</comment>
<keyword evidence="3" id="KW-1185">Reference proteome</keyword>
<keyword evidence="1" id="KW-0732">Signal</keyword>
<sequence length="150" mass="15474">MSIPRRNLFRSLLAGGVALGIGLVALPSHATDAGVKVVYHLSDGIPQAARAIGNIRNHLAADPGAKIVVVTHGAGIDFLLDGAESAPGKPFAGSIGELAGRGVEFRVCNNTLVSRKISADKLAMEAKVVPSGVAEVAKLQAKEGFVYLRP</sequence>
<dbReference type="RefSeq" id="WP_133701989.1">
    <property type="nucleotide sequence ID" value="NZ_SNXS01000004.1"/>
</dbReference>
<dbReference type="PANTHER" id="PTHR37691:SF1">
    <property type="entry name" value="BLR3518 PROTEIN"/>
    <property type="match status" value="1"/>
</dbReference>
<evidence type="ECO:0000313" key="2">
    <source>
        <dbReference type="EMBL" id="TDP64162.1"/>
    </source>
</evidence>
<dbReference type="SUPFAM" id="SSF75169">
    <property type="entry name" value="DsrEFH-like"/>
    <property type="match status" value="1"/>
</dbReference>
<dbReference type="PANTHER" id="PTHR37691">
    <property type="entry name" value="BLR3518 PROTEIN"/>
    <property type="match status" value="1"/>
</dbReference>
<dbReference type="InterPro" id="IPR027396">
    <property type="entry name" value="DsrEFH-like"/>
</dbReference>
<accession>A0A4R6QLP9</accession>
<gene>
    <name evidence="2" type="ORF">DES47_104451</name>
</gene>
<dbReference type="Gene3D" id="3.40.1260.10">
    <property type="entry name" value="DsrEFH-like"/>
    <property type="match status" value="1"/>
</dbReference>
<dbReference type="Proteomes" id="UP000295361">
    <property type="component" value="Unassembled WGS sequence"/>
</dbReference>
<protein>
    <submittedName>
        <fullName evidence="2">Uncharacterized protein</fullName>
    </submittedName>
</protein>
<dbReference type="EMBL" id="SNXS01000004">
    <property type="protein sequence ID" value="TDP64162.1"/>
    <property type="molecule type" value="Genomic_DNA"/>
</dbReference>
<feature type="signal peptide" evidence="1">
    <location>
        <begin position="1"/>
        <end position="30"/>
    </location>
</feature>
<dbReference type="InParanoid" id="A0A4R6QLP9"/>
<reference evidence="2 3" key="1">
    <citation type="submission" date="2019-03" db="EMBL/GenBank/DDBJ databases">
        <title>Genomic Encyclopedia of Type Strains, Phase IV (KMG-IV): sequencing the most valuable type-strain genomes for metagenomic binning, comparative biology and taxonomic classification.</title>
        <authorList>
            <person name="Goeker M."/>
        </authorList>
    </citation>
    <scope>NUCLEOTIDE SEQUENCE [LARGE SCALE GENOMIC DNA]</scope>
    <source>
        <strain evidence="2 3">DSM 16998</strain>
    </source>
</reference>
<proteinExistence type="predicted"/>
<feature type="chain" id="PRO_5020400566" evidence="1">
    <location>
        <begin position="31"/>
        <end position="150"/>
    </location>
</feature>
<dbReference type="InterPro" id="IPR006311">
    <property type="entry name" value="TAT_signal"/>
</dbReference>
<evidence type="ECO:0000313" key="3">
    <source>
        <dbReference type="Proteomes" id="UP000295361"/>
    </source>
</evidence>
<dbReference type="OrthoDB" id="8776505at2"/>
<evidence type="ECO:0000256" key="1">
    <source>
        <dbReference type="SAM" id="SignalP"/>
    </source>
</evidence>
<name>A0A4R6QLP9_9BURK</name>
<organism evidence="2 3">
    <name type="scientific">Roseateles toxinivorans</name>
    <dbReference type="NCBI Taxonomy" id="270368"/>
    <lineage>
        <taxon>Bacteria</taxon>
        <taxon>Pseudomonadati</taxon>
        <taxon>Pseudomonadota</taxon>
        <taxon>Betaproteobacteria</taxon>
        <taxon>Burkholderiales</taxon>
        <taxon>Sphaerotilaceae</taxon>
        <taxon>Roseateles</taxon>
    </lineage>
</organism>
<dbReference type="AlphaFoldDB" id="A0A4R6QLP9"/>
<dbReference type="Pfam" id="PF02635">
    <property type="entry name" value="DsrE"/>
    <property type="match status" value="1"/>
</dbReference>